<sequence length="112" mass="12663">MRRRQPAGRKSKSPPKVPIVIQDNKLDILKRPTSNGVVNSPNSTSRPTLLVKSLAQREAKYADARKQILGSTSPEEEQEKPVLDVPTRICQPEDSRQPNNVIRQPLGFKQRR</sequence>
<evidence type="ECO:0000313" key="4">
    <source>
        <dbReference type="Proteomes" id="UP000233220"/>
    </source>
</evidence>
<dbReference type="PANTHER" id="PTHR31796">
    <property type="entry name" value="SUZ DOMAIN-CONTAINING PROTEIN 1"/>
    <property type="match status" value="1"/>
</dbReference>
<feature type="domain" description="SUZ" evidence="2">
    <location>
        <begin position="4"/>
        <end position="73"/>
    </location>
</feature>
<dbReference type="STRING" id="39432.ENSSBOP00000024246"/>
<dbReference type="PANTHER" id="PTHR31796:SF4">
    <property type="entry name" value="SUZ DOMAIN-CONTAINING PROTEIN 1"/>
    <property type="match status" value="1"/>
</dbReference>
<organism evidence="3 4">
    <name type="scientific">Saimiri boliviensis boliviensis</name>
    <name type="common">Bolivian squirrel monkey</name>
    <dbReference type="NCBI Taxonomy" id="39432"/>
    <lineage>
        <taxon>Eukaryota</taxon>
        <taxon>Metazoa</taxon>
        <taxon>Chordata</taxon>
        <taxon>Craniata</taxon>
        <taxon>Vertebrata</taxon>
        <taxon>Euteleostomi</taxon>
        <taxon>Mammalia</taxon>
        <taxon>Eutheria</taxon>
        <taxon>Euarchontoglires</taxon>
        <taxon>Primates</taxon>
        <taxon>Haplorrhini</taxon>
        <taxon>Platyrrhini</taxon>
        <taxon>Cebidae</taxon>
        <taxon>Saimiriinae</taxon>
        <taxon>Saimiri</taxon>
    </lineage>
</organism>
<dbReference type="Ensembl" id="ENSSBOT00000041106.1">
    <property type="protein sequence ID" value="ENSSBOP00000024246.1"/>
    <property type="gene ID" value="ENSSBOG00000028614.1"/>
</dbReference>
<evidence type="ECO:0000259" key="2">
    <source>
        <dbReference type="PROSITE" id="PS51673"/>
    </source>
</evidence>
<reference evidence="3" key="2">
    <citation type="submission" date="2025-09" db="UniProtKB">
        <authorList>
            <consortium name="Ensembl"/>
        </authorList>
    </citation>
    <scope>IDENTIFICATION</scope>
</reference>
<dbReference type="InterPro" id="IPR039228">
    <property type="entry name" value="SZRD1"/>
</dbReference>
<dbReference type="AlphaFoldDB" id="A0A2K6TX51"/>
<dbReference type="Proteomes" id="UP000233220">
    <property type="component" value="Unplaced"/>
</dbReference>
<keyword evidence="4" id="KW-1185">Reference proteome</keyword>
<evidence type="ECO:0000313" key="3">
    <source>
        <dbReference type="Ensembl" id="ENSSBOP00000024246.1"/>
    </source>
</evidence>
<name>A0A2K6TX51_SAIBB</name>
<feature type="region of interest" description="Disordered" evidence="1">
    <location>
        <begin position="65"/>
        <end position="112"/>
    </location>
</feature>
<proteinExistence type="predicted"/>
<evidence type="ECO:0000256" key="1">
    <source>
        <dbReference type="SAM" id="MobiDB-lite"/>
    </source>
</evidence>
<accession>A0A2K6TX51</accession>
<reference evidence="3" key="1">
    <citation type="submission" date="2025-08" db="UniProtKB">
        <authorList>
            <consortium name="Ensembl"/>
        </authorList>
    </citation>
    <scope>IDENTIFICATION</scope>
</reference>
<dbReference type="Pfam" id="PF12752">
    <property type="entry name" value="SUZ"/>
    <property type="match status" value="1"/>
</dbReference>
<dbReference type="GeneTree" id="ENSGT00390000005532"/>
<dbReference type="InterPro" id="IPR024771">
    <property type="entry name" value="SUZ"/>
</dbReference>
<protein>
    <recommendedName>
        <fullName evidence="2">SUZ domain-containing protein</fullName>
    </recommendedName>
</protein>
<dbReference type="PROSITE" id="PS51673">
    <property type="entry name" value="SUZ"/>
    <property type="match status" value="1"/>
</dbReference>